<gene>
    <name evidence="2" type="ORF">KK1_029747</name>
</gene>
<evidence type="ECO:0000259" key="1">
    <source>
        <dbReference type="Pfam" id="PF07727"/>
    </source>
</evidence>
<keyword evidence="3" id="KW-1185">Reference proteome</keyword>
<sequence length="186" mass="20932">MKPPPGLILPSSNLVCKLQKSLYGLKQASRQWNAKLTSALIQFGFTQSPADHSLFVKHTAESFIALLVYVDDIVLTGNNLCIIDQVKDYFDNQFHIKDLGELKYFLGFEVARSNRGLVLNQRKYCLEILSEFGLTGCKPVNSPTYPSVKLNEDEGDLITDPTSFRRLIGKLLYLTNTRPDISFAVQ</sequence>
<dbReference type="PANTHER" id="PTHR11439:SF470">
    <property type="entry name" value="CYSTEINE-RICH RLK (RECEPTOR-LIKE PROTEIN KINASE) 8"/>
    <property type="match status" value="1"/>
</dbReference>
<dbReference type="Pfam" id="PF07727">
    <property type="entry name" value="RVT_2"/>
    <property type="match status" value="1"/>
</dbReference>
<dbReference type="EMBL" id="KQ483496">
    <property type="protein sequence ID" value="KYP48595.1"/>
    <property type="molecule type" value="Genomic_DNA"/>
</dbReference>
<evidence type="ECO:0000313" key="3">
    <source>
        <dbReference type="Proteomes" id="UP000075243"/>
    </source>
</evidence>
<dbReference type="SUPFAM" id="SSF56672">
    <property type="entry name" value="DNA/RNA polymerases"/>
    <property type="match status" value="1"/>
</dbReference>
<name>A0A151S185_CAJCA</name>
<accession>A0A151S185</accession>
<dbReference type="InterPro" id="IPR013103">
    <property type="entry name" value="RVT_2"/>
</dbReference>
<dbReference type="InterPro" id="IPR043502">
    <property type="entry name" value="DNA/RNA_pol_sf"/>
</dbReference>
<proteinExistence type="predicted"/>
<dbReference type="Proteomes" id="UP000075243">
    <property type="component" value="Unassembled WGS sequence"/>
</dbReference>
<protein>
    <submittedName>
        <fullName evidence="2">Retrovirus-related Pol polyprotein from transposon TNT 1-94</fullName>
    </submittedName>
</protein>
<feature type="domain" description="Reverse transcriptase Ty1/copia-type" evidence="1">
    <location>
        <begin position="1"/>
        <end position="144"/>
    </location>
</feature>
<organism evidence="2 3">
    <name type="scientific">Cajanus cajan</name>
    <name type="common">Pigeon pea</name>
    <name type="synonym">Cajanus indicus</name>
    <dbReference type="NCBI Taxonomy" id="3821"/>
    <lineage>
        <taxon>Eukaryota</taxon>
        <taxon>Viridiplantae</taxon>
        <taxon>Streptophyta</taxon>
        <taxon>Embryophyta</taxon>
        <taxon>Tracheophyta</taxon>
        <taxon>Spermatophyta</taxon>
        <taxon>Magnoliopsida</taxon>
        <taxon>eudicotyledons</taxon>
        <taxon>Gunneridae</taxon>
        <taxon>Pentapetalae</taxon>
        <taxon>rosids</taxon>
        <taxon>fabids</taxon>
        <taxon>Fabales</taxon>
        <taxon>Fabaceae</taxon>
        <taxon>Papilionoideae</taxon>
        <taxon>50 kb inversion clade</taxon>
        <taxon>NPAAA clade</taxon>
        <taxon>indigoferoid/millettioid clade</taxon>
        <taxon>Phaseoleae</taxon>
        <taxon>Cajanus</taxon>
    </lineage>
</organism>
<evidence type="ECO:0000313" key="2">
    <source>
        <dbReference type="EMBL" id="KYP48595.1"/>
    </source>
</evidence>
<dbReference type="AlphaFoldDB" id="A0A151S185"/>
<dbReference type="PANTHER" id="PTHR11439">
    <property type="entry name" value="GAG-POL-RELATED RETROTRANSPOSON"/>
    <property type="match status" value="1"/>
</dbReference>
<dbReference type="Gramene" id="C.cajan_26964.t">
    <property type="protein sequence ID" value="C.cajan_26964.t.cds1"/>
    <property type="gene ID" value="C.cajan_26964"/>
</dbReference>
<reference evidence="2" key="1">
    <citation type="journal article" date="2012" name="Nat. Biotechnol.">
        <title>Draft genome sequence of pigeonpea (Cajanus cajan), an orphan legume crop of resource-poor farmers.</title>
        <authorList>
            <person name="Varshney R.K."/>
            <person name="Chen W."/>
            <person name="Li Y."/>
            <person name="Bharti A.K."/>
            <person name="Saxena R.K."/>
            <person name="Schlueter J.A."/>
            <person name="Donoghue M.T."/>
            <person name="Azam S."/>
            <person name="Fan G."/>
            <person name="Whaley A.M."/>
            <person name="Farmer A.D."/>
            <person name="Sheridan J."/>
            <person name="Iwata A."/>
            <person name="Tuteja R."/>
            <person name="Penmetsa R.V."/>
            <person name="Wu W."/>
            <person name="Upadhyaya H.D."/>
            <person name="Yang S.P."/>
            <person name="Shah T."/>
            <person name="Saxena K.B."/>
            <person name="Michael T."/>
            <person name="McCombie W.R."/>
            <person name="Yang B."/>
            <person name="Zhang G."/>
            <person name="Yang H."/>
            <person name="Wang J."/>
            <person name="Spillane C."/>
            <person name="Cook D.R."/>
            <person name="May G.D."/>
            <person name="Xu X."/>
            <person name="Jackson S.A."/>
        </authorList>
    </citation>
    <scope>NUCLEOTIDE SEQUENCE [LARGE SCALE GENOMIC DNA]</scope>
</reference>